<gene>
    <name evidence="1" type="ORF">JKK62_05260</name>
</gene>
<evidence type="ECO:0000313" key="2">
    <source>
        <dbReference type="Proteomes" id="UP000633365"/>
    </source>
</evidence>
<name>A0A934U275_9FIRM</name>
<accession>A0A934U275</accession>
<dbReference type="RefSeq" id="WP_186832931.1">
    <property type="nucleotide sequence ID" value="NZ_JAEQMG010000048.1"/>
</dbReference>
<evidence type="ECO:0000313" key="1">
    <source>
        <dbReference type="EMBL" id="MBK6088064.1"/>
    </source>
</evidence>
<dbReference type="Proteomes" id="UP000633365">
    <property type="component" value="Unassembled WGS sequence"/>
</dbReference>
<dbReference type="AlphaFoldDB" id="A0A934U275"/>
<comment type="caution">
    <text evidence="1">The sequence shown here is derived from an EMBL/GenBank/DDBJ whole genome shotgun (WGS) entry which is preliminary data.</text>
</comment>
<proteinExistence type="predicted"/>
<organism evidence="1 2">
    <name type="scientific">Ruminococcus difficilis</name>
    <dbReference type="NCBI Taxonomy" id="2763069"/>
    <lineage>
        <taxon>Bacteria</taxon>
        <taxon>Bacillati</taxon>
        <taxon>Bacillota</taxon>
        <taxon>Clostridia</taxon>
        <taxon>Eubacteriales</taxon>
        <taxon>Oscillospiraceae</taxon>
        <taxon>Ruminococcus</taxon>
    </lineage>
</organism>
<sequence length="104" mass="12267">MDNNYKPDLITLIDEDNVEHNFEILDTIENEKGVFYALYPIYDNAKDSVDDSGEYYIMEVIEEDGEEQLAEVQDEALLDELSAIFEKRFEELFDDVEEENEEKK</sequence>
<dbReference type="Pfam" id="PF06949">
    <property type="entry name" value="DUF1292"/>
    <property type="match status" value="1"/>
</dbReference>
<dbReference type="EMBL" id="JAEQMG010000048">
    <property type="protein sequence ID" value="MBK6088064.1"/>
    <property type="molecule type" value="Genomic_DNA"/>
</dbReference>
<protein>
    <submittedName>
        <fullName evidence="1">DUF1292 domain-containing protein</fullName>
    </submittedName>
</protein>
<keyword evidence="2" id="KW-1185">Reference proteome</keyword>
<dbReference type="InterPro" id="IPR009711">
    <property type="entry name" value="UPF0473"/>
</dbReference>
<reference evidence="1" key="1">
    <citation type="submission" date="2021-01" db="EMBL/GenBank/DDBJ databases">
        <title>Genome public.</title>
        <authorList>
            <person name="Liu C."/>
            <person name="Sun Q."/>
        </authorList>
    </citation>
    <scope>NUCLEOTIDE SEQUENCE</scope>
    <source>
        <strain evidence="1">M6</strain>
    </source>
</reference>